<dbReference type="InterPro" id="IPR018040">
    <property type="entry name" value="Pectinesterase_Tyr_AS"/>
</dbReference>
<dbReference type="EMBL" id="QKZV01000006">
    <property type="protein sequence ID" value="PZX61803.1"/>
    <property type="molecule type" value="Genomic_DNA"/>
</dbReference>
<name>A0A2W7RLY8_9BACT</name>
<dbReference type="Gene3D" id="2.160.20.10">
    <property type="entry name" value="Single-stranded right-handed beta-helix, Pectin lyase-like"/>
    <property type="match status" value="1"/>
</dbReference>
<gene>
    <name evidence="7" type="ORF">LX80_01964</name>
</gene>
<evidence type="ECO:0000313" key="8">
    <source>
        <dbReference type="Proteomes" id="UP000249720"/>
    </source>
</evidence>
<dbReference type="Proteomes" id="UP000249720">
    <property type="component" value="Unassembled WGS sequence"/>
</dbReference>
<dbReference type="InterPro" id="IPR012334">
    <property type="entry name" value="Pectin_lyas_fold"/>
</dbReference>
<keyword evidence="8" id="KW-1185">Reference proteome</keyword>
<evidence type="ECO:0000256" key="5">
    <source>
        <dbReference type="RuleBase" id="RU000589"/>
    </source>
</evidence>
<dbReference type="PANTHER" id="PTHR31321">
    <property type="entry name" value="ACYL-COA THIOESTER HYDROLASE YBHC-RELATED"/>
    <property type="match status" value="1"/>
</dbReference>
<evidence type="ECO:0000256" key="3">
    <source>
        <dbReference type="ARBA" id="ARBA00023085"/>
    </source>
</evidence>
<feature type="signal peptide" evidence="5">
    <location>
        <begin position="1"/>
        <end position="19"/>
    </location>
</feature>
<comment type="caution">
    <text evidence="7">The sequence shown here is derived from an EMBL/GenBank/DDBJ whole genome shotgun (WGS) entry which is preliminary data.</text>
</comment>
<evidence type="ECO:0000313" key="7">
    <source>
        <dbReference type="EMBL" id="PZX61803.1"/>
    </source>
</evidence>
<dbReference type="InterPro" id="IPR033131">
    <property type="entry name" value="Pectinesterase_Asp_AS"/>
</dbReference>
<dbReference type="RefSeq" id="WP_111295782.1">
    <property type="nucleotide sequence ID" value="NZ_QKZV01000006.1"/>
</dbReference>
<dbReference type="PROSITE" id="PS00800">
    <property type="entry name" value="PECTINESTERASE_1"/>
    <property type="match status" value="1"/>
</dbReference>
<evidence type="ECO:0000256" key="4">
    <source>
        <dbReference type="PROSITE-ProRule" id="PRU10040"/>
    </source>
</evidence>
<feature type="domain" description="Pectinesterase catalytic" evidence="6">
    <location>
        <begin position="24"/>
        <end position="309"/>
    </location>
</feature>
<dbReference type="GO" id="GO:0042545">
    <property type="term" value="P:cell wall modification"/>
    <property type="evidence" value="ECO:0007669"/>
    <property type="project" value="UniProtKB-UniRule"/>
</dbReference>
<dbReference type="OrthoDB" id="9804686at2"/>
<comment type="catalytic activity">
    <reaction evidence="5">
        <text>[(1-&gt;4)-alpha-D-galacturonosyl methyl ester](n) + n H2O = [(1-&gt;4)-alpha-D-galacturonosyl](n) + n methanol + n H(+)</text>
        <dbReference type="Rhea" id="RHEA:22380"/>
        <dbReference type="Rhea" id="RHEA-COMP:14570"/>
        <dbReference type="Rhea" id="RHEA-COMP:14573"/>
        <dbReference type="ChEBI" id="CHEBI:15377"/>
        <dbReference type="ChEBI" id="CHEBI:15378"/>
        <dbReference type="ChEBI" id="CHEBI:17790"/>
        <dbReference type="ChEBI" id="CHEBI:140522"/>
        <dbReference type="ChEBI" id="CHEBI:140523"/>
        <dbReference type="EC" id="3.1.1.11"/>
    </reaction>
</comment>
<dbReference type="EC" id="3.1.1.11" evidence="5"/>
<dbReference type="PANTHER" id="PTHR31321:SF57">
    <property type="entry name" value="PECTINESTERASE 53-RELATED"/>
    <property type="match status" value="1"/>
</dbReference>
<feature type="active site" evidence="4">
    <location>
        <position position="180"/>
    </location>
</feature>
<accession>A0A2W7RLY8</accession>
<dbReference type="PROSITE" id="PS00503">
    <property type="entry name" value="PECTINESTERASE_2"/>
    <property type="match status" value="1"/>
</dbReference>
<keyword evidence="5" id="KW-0732">Signal</keyword>
<dbReference type="UniPathway" id="UPA00545">
    <property type="reaction ID" value="UER00823"/>
</dbReference>
<keyword evidence="3 5" id="KW-0063">Aspartyl esterase</keyword>
<evidence type="ECO:0000259" key="6">
    <source>
        <dbReference type="Pfam" id="PF01095"/>
    </source>
</evidence>
<protein>
    <recommendedName>
        <fullName evidence="5">Pectinesterase</fullName>
        <ecNumber evidence="5">3.1.1.11</ecNumber>
    </recommendedName>
</protein>
<dbReference type="AlphaFoldDB" id="A0A2W7RLY8"/>
<dbReference type="InterPro" id="IPR011050">
    <property type="entry name" value="Pectin_lyase_fold/virulence"/>
</dbReference>
<feature type="chain" id="PRO_5015797356" description="Pectinesterase" evidence="5">
    <location>
        <begin position="20"/>
        <end position="320"/>
    </location>
</feature>
<evidence type="ECO:0000256" key="2">
    <source>
        <dbReference type="ARBA" id="ARBA00022801"/>
    </source>
</evidence>
<dbReference type="InterPro" id="IPR000070">
    <property type="entry name" value="Pectinesterase_cat"/>
</dbReference>
<dbReference type="GO" id="GO:0030599">
    <property type="term" value="F:pectinesterase activity"/>
    <property type="evidence" value="ECO:0007669"/>
    <property type="project" value="UniProtKB-UniRule"/>
</dbReference>
<proteinExistence type="inferred from homology"/>
<dbReference type="GO" id="GO:0045490">
    <property type="term" value="P:pectin catabolic process"/>
    <property type="evidence" value="ECO:0007669"/>
    <property type="project" value="UniProtKB-UniRule"/>
</dbReference>
<dbReference type="Pfam" id="PF01095">
    <property type="entry name" value="Pectinesterase"/>
    <property type="match status" value="1"/>
</dbReference>
<dbReference type="SUPFAM" id="SSF51126">
    <property type="entry name" value="Pectin lyase-like"/>
    <property type="match status" value="1"/>
</dbReference>
<comment type="similarity">
    <text evidence="1">Belongs to the pectinesterase family.</text>
</comment>
<dbReference type="GO" id="GO:0009279">
    <property type="term" value="C:cell outer membrane"/>
    <property type="evidence" value="ECO:0007669"/>
    <property type="project" value="TreeGrafter"/>
</dbReference>
<keyword evidence="2 5" id="KW-0378">Hydrolase</keyword>
<reference evidence="7 8" key="1">
    <citation type="submission" date="2018-06" db="EMBL/GenBank/DDBJ databases">
        <title>Genomic Encyclopedia of Archaeal and Bacterial Type Strains, Phase II (KMG-II): from individual species to whole genera.</title>
        <authorList>
            <person name="Goeker M."/>
        </authorList>
    </citation>
    <scope>NUCLEOTIDE SEQUENCE [LARGE SCALE GENOMIC DNA]</scope>
    <source>
        <strain evidence="7 8">DSM 23241</strain>
    </source>
</reference>
<evidence type="ECO:0000256" key="1">
    <source>
        <dbReference type="ARBA" id="ARBA00008891"/>
    </source>
</evidence>
<sequence>MKINFILLFTLFISIHLSAQNNRIMVAQDGTGNYTTIQQAFNAIPCNNSKPVIIFVKKGIYKERLILDSGKQFVSLVGENKNDVVVSYNNHSGMHLPNGDTINTWTSASFFIYASNFTAQNIHFENNAGFYAGQAVALYVYGDKAAFYNCAITGFQDVLFCSGPASRQYYHNCYIEGTTDFIFGPGTAVFDSCTIYSKKNSHVTAASTPREIPYGFVFRNCTLLADSSLHHVSLGRPWQPYASVTYIHCYIDKHIIPQGWNNWKNPANEKTARFAEFNNYGPGANPLHRYAWIKQLSAREAENYTLKNIFGSWVPQPLNH</sequence>
<organism evidence="7 8">
    <name type="scientific">Hydrotalea sandarakina</name>
    <dbReference type="NCBI Taxonomy" id="1004304"/>
    <lineage>
        <taxon>Bacteria</taxon>
        <taxon>Pseudomonadati</taxon>
        <taxon>Bacteroidota</taxon>
        <taxon>Chitinophagia</taxon>
        <taxon>Chitinophagales</taxon>
        <taxon>Chitinophagaceae</taxon>
        <taxon>Hydrotalea</taxon>
    </lineage>
</organism>
<comment type="pathway">
    <text evidence="5">Glycan metabolism; pectin degradation; 2-dehydro-3-deoxy-D-gluconate from pectin: step 1/5.</text>
</comment>